<dbReference type="Pfam" id="PF13302">
    <property type="entry name" value="Acetyltransf_3"/>
    <property type="match status" value="1"/>
</dbReference>
<dbReference type="RefSeq" id="WP_148340691.1">
    <property type="nucleotide sequence ID" value="NZ_LR699120.1"/>
</dbReference>
<dbReference type="Gene3D" id="3.40.630.30">
    <property type="match status" value="1"/>
</dbReference>
<reference evidence="2 3" key="1">
    <citation type="submission" date="2019-08" db="EMBL/GenBank/DDBJ databases">
        <authorList>
            <person name="Guy L."/>
        </authorList>
    </citation>
    <scope>NUCLEOTIDE SEQUENCE [LARGE SCALE GENOMIC DNA]</scope>
    <source>
        <strain evidence="2 3">SGT-108</strain>
    </source>
</reference>
<sequence length="196" mass="22413">MKIIETERLLLRTWEERDIEPMTRIDQDPRVCEFLPGIGSRSATEAAIRRFMQHYHDHGFSLYAVELKSTFSIDPSVHKSTVGTAGNEFIGYIGLLIPSFEAHFTPAVEIGWRLASRHWGQGYATEGAKAVLKYGFDELGLREIVSFTVPANTRSIRVMEKIGMRRDLSGDFRHPRLSLDHPLSLHLLYRIQNDKS</sequence>
<dbReference type="InterPro" id="IPR000182">
    <property type="entry name" value="GNAT_dom"/>
</dbReference>
<dbReference type="Proteomes" id="UP000324194">
    <property type="component" value="Chromosome 2"/>
</dbReference>
<dbReference type="PANTHER" id="PTHR43792">
    <property type="entry name" value="GNAT FAMILY, PUTATIVE (AFU_ORTHOLOGUE AFUA_3G00765)-RELATED-RELATED"/>
    <property type="match status" value="1"/>
</dbReference>
<keyword evidence="3" id="KW-1185">Reference proteome</keyword>
<dbReference type="SUPFAM" id="SSF55729">
    <property type="entry name" value="Acyl-CoA N-acyltransferases (Nat)"/>
    <property type="match status" value="1"/>
</dbReference>
<name>A0A5E4PJP1_9COXI</name>
<dbReference type="OrthoDB" id="9801656at2"/>
<dbReference type="KEGG" id="asip:AQUSIP_25870"/>
<organism evidence="2 3">
    <name type="scientific">Aquicella siphonis</name>
    <dbReference type="NCBI Taxonomy" id="254247"/>
    <lineage>
        <taxon>Bacteria</taxon>
        <taxon>Pseudomonadati</taxon>
        <taxon>Pseudomonadota</taxon>
        <taxon>Gammaproteobacteria</taxon>
        <taxon>Legionellales</taxon>
        <taxon>Coxiellaceae</taxon>
        <taxon>Aquicella</taxon>
    </lineage>
</organism>
<protein>
    <recommendedName>
        <fullName evidence="1">N-acetyltransferase domain-containing protein</fullName>
    </recommendedName>
</protein>
<dbReference type="GO" id="GO:0016747">
    <property type="term" value="F:acyltransferase activity, transferring groups other than amino-acyl groups"/>
    <property type="evidence" value="ECO:0007669"/>
    <property type="project" value="InterPro"/>
</dbReference>
<accession>A0A5E4PJP1</accession>
<gene>
    <name evidence="2" type="ORF">AQUSIP_25870</name>
</gene>
<dbReference type="AlphaFoldDB" id="A0A5E4PJP1"/>
<dbReference type="InterPro" id="IPR016181">
    <property type="entry name" value="Acyl_CoA_acyltransferase"/>
</dbReference>
<dbReference type="PROSITE" id="PS51186">
    <property type="entry name" value="GNAT"/>
    <property type="match status" value="1"/>
</dbReference>
<dbReference type="InterPro" id="IPR051531">
    <property type="entry name" value="N-acetyltransferase"/>
</dbReference>
<proteinExistence type="predicted"/>
<evidence type="ECO:0000313" key="3">
    <source>
        <dbReference type="Proteomes" id="UP000324194"/>
    </source>
</evidence>
<evidence type="ECO:0000259" key="1">
    <source>
        <dbReference type="PROSITE" id="PS51186"/>
    </source>
</evidence>
<dbReference type="PANTHER" id="PTHR43792:SF1">
    <property type="entry name" value="N-ACETYLTRANSFERASE DOMAIN-CONTAINING PROTEIN"/>
    <property type="match status" value="1"/>
</dbReference>
<evidence type="ECO:0000313" key="2">
    <source>
        <dbReference type="EMBL" id="VVC77260.1"/>
    </source>
</evidence>
<feature type="domain" description="N-acetyltransferase" evidence="1">
    <location>
        <begin position="9"/>
        <end position="184"/>
    </location>
</feature>
<dbReference type="EMBL" id="LR699120">
    <property type="protein sequence ID" value="VVC77260.1"/>
    <property type="molecule type" value="Genomic_DNA"/>
</dbReference>